<dbReference type="RefSeq" id="WP_193986334.1">
    <property type="nucleotide sequence ID" value="NZ_CP063656.1"/>
</dbReference>
<protein>
    <submittedName>
        <fullName evidence="3">DUF802 domain-containing protein</fullName>
    </submittedName>
</protein>
<keyword evidence="1" id="KW-0812">Transmembrane</keyword>
<reference evidence="3 4" key="1">
    <citation type="submission" date="2020-10" db="EMBL/GenBank/DDBJ databases">
        <title>complete genome sequencing of Lysobacter sp. H21R20.</title>
        <authorList>
            <person name="Bae J.-W."/>
            <person name="Lee S.-Y."/>
        </authorList>
    </citation>
    <scope>NUCLEOTIDE SEQUENCE [LARGE SCALE GENOMIC DNA]</scope>
    <source>
        <strain evidence="3 4">H21R20</strain>
    </source>
</reference>
<dbReference type="EMBL" id="CP063656">
    <property type="protein sequence ID" value="QOW20157.1"/>
    <property type="molecule type" value="Genomic_DNA"/>
</dbReference>
<name>A0A7S6UH20_9GAMM</name>
<feature type="domain" description="DUF802" evidence="2">
    <location>
        <begin position="376"/>
        <end position="428"/>
    </location>
</feature>
<evidence type="ECO:0000259" key="2">
    <source>
        <dbReference type="Pfam" id="PF05650"/>
    </source>
</evidence>
<dbReference type="InterPro" id="IPR008520">
    <property type="entry name" value="DUF802"/>
</dbReference>
<keyword evidence="1" id="KW-0472">Membrane</keyword>
<feature type="transmembrane region" description="Helical" evidence="1">
    <location>
        <begin position="32"/>
        <end position="51"/>
    </location>
</feature>
<feature type="transmembrane region" description="Helical" evidence="1">
    <location>
        <begin position="107"/>
        <end position="129"/>
    </location>
</feature>
<evidence type="ECO:0000313" key="4">
    <source>
        <dbReference type="Proteomes" id="UP000594059"/>
    </source>
</evidence>
<keyword evidence="4" id="KW-1185">Reference proteome</keyword>
<evidence type="ECO:0000313" key="3">
    <source>
        <dbReference type="EMBL" id="QOW20157.1"/>
    </source>
</evidence>
<organism evidence="3 4">
    <name type="scientific">Novilysobacter ciconiae</name>
    <dbReference type="NCBI Taxonomy" id="2781022"/>
    <lineage>
        <taxon>Bacteria</taxon>
        <taxon>Pseudomonadati</taxon>
        <taxon>Pseudomonadota</taxon>
        <taxon>Gammaproteobacteria</taxon>
        <taxon>Lysobacterales</taxon>
        <taxon>Lysobacteraceae</taxon>
        <taxon>Novilysobacter</taxon>
    </lineage>
</organism>
<feature type="domain" description="DUF802" evidence="2">
    <location>
        <begin position="321"/>
        <end position="373"/>
    </location>
</feature>
<dbReference type="SUPFAM" id="SSF58113">
    <property type="entry name" value="Apolipoprotein A-I"/>
    <property type="match status" value="1"/>
</dbReference>
<accession>A0A7S6UH20</accession>
<dbReference type="KEGG" id="lcic:INQ41_03735"/>
<proteinExistence type="predicted"/>
<dbReference type="AlphaFoldDB" id="A0A7S6UH20"/>
<keyword evidence="1" id="KW-1133">Transmembrane helix</keyword>
<gene>
    <name evidence="3" type="ORF">INQ41_03735</name>
</gene>
<dbReference type="Proteomes" id="UP000594059">
    <property type="component" value="Chromosome"/>
</dbReference>
<evidence type="ECO:0000256" key="1">
    <source>
        <dbReference type="SAM" id="Phobius"/>
    </source>
</evidence>
<feature type="transmembrane region" description="Helical" evidence="1">
    <location>
        <begin position="5"/>
        <end position="26"/>
    </location>
</feature>
<dbReference type="Pfam" id="PF05650">
    <property type="entry name" value="DUF802"/>
    <property type="match status" value="2"/>
</dbReference>
<sequence>MHKNALYVVIFLVGLIAVAWIGAGYIGSNLPALAVTAVIGAFYVAGALELHRYRQATVTLMTATDDAAAALSDLSGWLQRLHHSLRNAVRLRVEGERVALPAPALTPYLVGLLVLLGMLGTLLGMMATLRGTGLALAGATDLEAIRGSLGAPVSGLAFAFGTSIAGVAASSMLGLLSALCRRERVHAVQQLDLQLAGTLRPYSHAHQREEAFRLLQQQTGLMPTLIERLDTLSANLQQLQQSSGERLSASQDEFHSRVDAHHARLAANLEQSLKAGFEENARSIGAVLSPMMESTMANLAQENAALQASVTDAVQRQLDGVSTSLQTATSAAADTWQNAAAGQQRANDGLVHALQGSLEQFTAAFEQQTSALLQTVSAHLDLSAERSADAWDTALSRQQELNEQLAASNQQAMASAAATYDERAAALIEAMRKAHDDSQAALQSRDQQRLAQWSHALSAVNDSLENRWRESSEDAANRQKDICDTLGRTAAQMAEQAQAQAQETIAEVARLMQTAAEAPRAAAEVIAELRQSISDGLVRDNAMLAERNQLLATLETLLDAVNHASTEQRTSVDALVSTSADLLERVGTRFSEQVDAQNGTLGAAAAQVSGGAVEVASLAEVLGAVVEQFGSATDTLGGRLEQIEAALETSLARSDEQLAYYVAQAREVIDLSMLSQKQIIGELQQLAGTPGTPAHGKTPT</sequence>